<name>A0A0F9VF46_9ZZZZ</name>
<comment type="caution">
    <text evidence="1">The sequence shown here is derived from an EMBL/GenBank/DDBJ whole genome shotgun (WGS) entry which is preliminary data.</text>
</comment>
<accession>A0A0F9VF46</accession>
<dbReference type="AlphaFoldDB" id="A0A0F9VF46"/>
<sequence>MDQVDFNVDVDSKKSEMKIRIQGNTITMRVSDRVTVEDALSVKMKAYLAKRVTGAKGDPRPTDNRIKEFLLGR</sequence>
<protein>
    <submittedName>
        <fullName evidence="1">Uncharacterized protein</fullName>
    </submittedName>
</protein>
<reference evidence="1" key="1">
    <citation type="journal article" date="2015" name="Nature">
        <title>Complex archaea that bridge the gap between prokaryotes and eukaryotes.</title>
        <authorList>
            <person name="Spang A."/>
            <person name="Saw J.H."/>
            <person name="Jorgensen S.L."/>
            <person name="Zaremba-Niedzwiedzka K."/>
            <person name="Martijn J."/>
            <person name="Lind A.E."/>
            <person name="van Eijk R."/>
            <person name="Schleper C."/>
            <person name="Guy L."/>
            <person name="Ettema T.J."/>
        </authorList>
    </citation>
    <scope>NUCLEOTIDE SEQUENCE</scope>
</reference>
<gene>
    <name evidence="1" type="ORF">LCGC14_0144840</name>
</gene>
<dbReference type="EMBL" id="LAZR01000051">
    <property type="protein sequence ID" value="KKN98392.1"/>
    <property type="molecule type" value="Genomic_DNA"/>
</dbReference>
<proteinExistence type="predicted"/>
<organism evidence="1">
    <name type="scientific">marine sediment metagenome</name>
    <dbReference type="NCBI Taxonomy" id="412755"/>
    <lineage>
        <taxon>unclassified sequences</taxon>
        <taxon>metagenomes</taxon>
        <taxon>ecological metagenomes</taxon>
    </lineage>
</organism>
<evidence type="ECO:0000313" key="1">
    <source>
        <dbReference type="EMBL" id="KKN98392.1"/>
    </source>
</evidence>